<accession>A0A0C1IIV6</accession>
<feature type="domain" description="Mce/MlaD" evidence="2">
    <location>
        <begin position="40"/>
        <end position="117"/>
    </location>
</feature>
<dbReference type="EMBL" id="JSVC01000015">
    <property type="protein sequence ID" value="KIC94130.1"/>
    <property type="molecule type" value="Genomic_DNA"/>
</dbReference>
<keyword evidence="4" id="KW-1185">Reference proteome</keyword>
<evidence type="ECO:0000313" key="3">
    <source>
        <dbReference type="EMBL" id="KIC94130.1"/>
    </source>
</evidence>
<dbReference type="Pfam" id="PF02470">
    <property type="entry name" value="MlaD"/>
    <property type="match status" value="1"/>
</dbReference>
<keyword evidence="1" id="KW-1133">Transmembrane helix</keyword>
<reference evidence="3 4" key="1">
    <citation type="submission" date="2014-11" db="EMBL/GenBank/DDBJ databases">
        <title>Genome sequence of Flavihumibacter solisilvae 3-3.</title>
        <authorList>
            <person name="Zhou G."/>
            <person name="Li M."/>
            <person name="Wang G."/>
        </authorList>
    </citation>
    <scope>NUCLEOTIDE SEQUENCE [LARGE SCALE GENOMIC DNA]</scope>
    <source>
        <strain evidence="3 4">3-3</strain>
    </source>
</reference>
<dbReference type="PANTHER" id="PTHR33371:SF4">
    <property type="entry name" value="INTERMEMBRANE PHOSPHOLIPID TRANSPORT SYSTEM BINDING PROTEIN MLAD"/>
    <property type="match status" value="1"/>
</dbReference>
<keyword evidence="1" id="KW-0472">Membrane</keyword>
<dbReference type="RefSeq" id="WP_039140760.1">
    <property type="nucleotide sequence ID" value="NZ_JSVC01000015.1"/>
</dbReference>
<dbReference type="InterPro" id="IPR052336">
    <property type="entry name" value="MlaD_Phospholipid_Transporter"/>
</dbReference>
<gene>
    <name evidence="3" type="ORF">OI18_14160</name>
</gene>
<dbReference type="InterPro" id="IPR003399">
    <property type="entry name" value="Mce/MlaD"/>
</dbReference>
<proteinExistence type="predicted"/>
<evidence type="ECO:0000313" key="4">
    <source>
        <dbReference type="Proteomes" id="UP000031408"/>
    </source>
</evidence>
<keyword evidence="1" id="KW-0812">Transmembrane</keyword>
<dbReference type="Proteomes" id="UP000031408">
    <property type="component" value="Unassembled WGS sequence"/>
</dbReference>
<protein>
    <recommendedName>
        <fullName evidence="2">Mce/MlaD domain-containing protein</fullName>
    </recommendedName>
</protein>
<dbReference type="PANTHER" id="PTHR33371">
    <property type="entry name" value="INTERMEMBRANE PHOSPHOLIPID TRANSPORT SYSTEM BINDING PROTEIN MLAD-RELATED"/>
    <property type="match status" value="1"/>
</dbReference>
<dbReference type="OrthoDB" id="9771725at2"/>
<dbReference type="STRING" id="1349421.OI18_14160"/>
<feature type="transmembrane region" description="Helical" evidence="1">
    <location>
        <begin position="12"/>
        <end position="30"/>
    </location>
</feature>
<dbReference type="AlphaFoldDB" id="A0A0C1IIV6"/>
<evidence type="ECO:0000256" key="1">
    <source>
        <dbReference type="SAM" id="Phobius"/>
    </source>
</evidence>
<sequence>MIITNEQKLKTGVFVIICIGLLAVMLFLIAKRKKIFGNNFTVYANFKNIAGTTEGNFVRYAGINIGTVEAIKVVNDTTVQLMMTLDREMQPFIKSDAIASIGNDGLMGDKLLHIAPGNTTSKPVKDGDTIQASNPMDVDRIMNNLSSVTDNAAFLTEGLAEIVEKINNGEGSIGRLLTDEQMADRLEGTIEKANKTVTTIDKTAKSVDENMQAAKKSFLLRGYFRKKEKQRIKDSIEQAKTKQ</sequence>
<name>A0A0C1IIV6_9BACT</name>
<evidence type="ECO:0000259" key="2">
    <source>
        <dbReference type="Pfam" id="PF02470"/>
    </source>
</evidence>
<organism evidence="3 4">
    <name type="scientific">Flavihumibacter solisilvae</name>
    <dbReference type="NCBI Taxonomy" id="1349421"/>
    <lineage>
        <taxon>Bacteria</taxon>
        <taxon>Pseudomonadati</taxon>
        <taxon>Bacteroidota</taxon>
        <taxon>Chitinophagia</taxon>
        <taxon>Chitinophagales</taxon>
        <taxon>Chitinophagaceae</taxon>
        <taxon>Flavihumibacter</taxon>
    </lineage>
</organism>
<comment type="caution">
    <text evidence="3">The sequence shown here is derived from an EMBL/GenBank/DDBJ whole genome shotgun (WGS) entry which is preliminary data.</text>
</comment>